<dbReference type="RefSeq" id="WP_324738328.1">
    <property type="nucleotide sequence ID" value="NZ_JAYKTO010000002.1"/>
</dbReference>
<protein>
    <recommendedName>
        <fullName evidence="3">DUF2758 domain-containing protein</fullName>
    </recommendedName>
</protein>
<proteinExistence type="predicted"/>
<name>A0ABU6BAP7_9STRE</name>
<keyword evidence="2" id="KW-1185">Reference proteome</keyword>
<reference evidence="1 2" key="1">
    <citation type="submission" date="2024-01" db="EMBL/GenBank/DDBJ databases">
        <title>Description of Streptococcus dentalis sp. nov., Streptococcus gingivalis sp. nov., Streptococcus lingualis sp. nov. isolated from human oral cavity.</title>
        <authorList>
            <person name="Choi Y.S."/>
            <person name="Goo B.J."/>
            <person name="Bae J.W."/>
        </authorList>
    </citation>
    <scope>NUCLEOTIDE SEQUENCE [LARGE SCALE GENOMIC DNA]</scope>
    <source>
        <strain evidence="1 2">S2</strain>
    </source>
</reference>
<dbReference type="Proteomes" id="UP001308656">
    <property type="component" value="Unassembled WGS sequence"/>
</dbReference>
<gene>
    <name evidence="1" type="ORF">SM122_10245</name>
</gene>
<evidence type="ECO:0008006" key="3">
    <source>
        <dbReference type="Google" id="ProtNLM"/>
    </source>
</evidence>
<dbReference type="EMBL" id="JAYKTO010000002">
    <property type="protein sequence ID" value="MEB3520928.1"/>
    <property type="molecule type" value="Genomic_DNA"/>
</dbReference>
<evidence type="ECO:0000313" key="2">
    <source>
        <dbReference type="Proteomes" id="UP001308656"/>
    </source>
</evidence>
<sequence>MKVKLFSRTRYTQSIEDFERAVNDFMATVEVVDVKYSETTVGTGKDLGTMTGVLVIYK</sequence>
<organism evidence="1 2">
    <name type="scientific">Streptococcus gingivalis</name>
    <dbReference type="NCBI Taxonomy" id="3111861"/>
    <lineage>
        <taxon>Bacteria</taxon>
        <taxon>Bacillati</taxon>
        <taxon>Bacillota</taxon>
        <taxon>Bacilli</taxon>
        <taxon>Lactobacillales</taxon>
        <taxon>Streptococcaceae</taxon>
        <taxon>Streptococcus</taxon>
    </lineage>
</organism>
<comment type="caution">
    <text evidence="1">The sequence shown here is derived from an EMBL/GenBank/DDBJ whole genome shotgun (WGS) entry which is preliminary data.</text>
</comment>
<accession>A0ABU6BAP7</accession>
<evidence type="ECO:0000313" key="1">
    <source>
        <dbReference type="EMBL" id="MEB3520928.1"/>
    </source>
</evidence>